<keyword evidence="1" id="KW-0812">Transmembrane</keyword>
<dbReference type="STRING" id="1120976.SAMN03080606_00074"/>
<feature type="transmembrane region" description="Helical" evidence="1">
    <location>
        <begin position="201"/>
        <end position="223"/>
    </location>
</feature>
<dbReference type="OrthoDB" id="5753718at2"/>
<evidence type="ECO:0000313" key="3">
    <source>
        <dbReference type="Proteomes" id="UP000198636"/>
    </source>
</evidence>
<feature type="transmembrane region" description="Helical" evidence="1">
    <location>
        <begin position="151"/>
        <end position="170"/>
    </location>
</feature>
<keyword evidence="1" id="KW-1133">Transmembrane helix</keyword>
<reference evidence="2 3" key="1">
    <citation type="submission" date="2016-10" db="EMBL/GenBank/DDBJ databases">
        <authorList>
            <person name="de Groot N.N."/>
        </authorList>
    </citation>
    <scope>NUCLEOTIDE SEQUENCE [LARGE SCALE GENOMIC DNA]</scope>
    <source>
        <strain evidence="2 3">DSM 18978</strain>
    </source>
</reference>
<accession>A0A1G5ADL6</accession>
<evidence type="ECO:0000256" key="1">
    <source>
        <dbReference type="SAM" id="Phobius"/>
    </source>
</evidence>
<dbReference type="RefSeq" id="WP_091538649.1">
    <property type="nucleotide sequence ID" value="NZ_FMUS01000001.1"/>
</dbReference>
<feature type="transmembrane region" description="Helical" evidence="1">
    <location>
        <begin position="127"/>
        <end position="144"/>
    </location>
</feature>
<name>A0A1G5ADL6_9FIRM</name>
<feature type="transmembrane region" description="Helical" evidence="1">
    <location>
        <begin position="7"/>
        <end position="28"/>
    </location>
</feature>
<feature type="transmembrane region" description="Helical" evidence="1">
    <location>
        <begin position="176"/>
        <end position="194"/>
    </location>
</feature>
<dbReference type="PANTHER" id="PTHR41771:SF1">
    <property type="entry name" value="MEMBRANE PROTEIN"/>
    <property type="match status" value="1"/>
</dbReference>
<proteinExistence type="predicted"/>
<dbReference type="EMBL" id="FMUS01000001">
    <property type="protein sequence ID" value="SCX75954.1"/>
    <property type="molecule type" value="Genomic_DNA"/>
</dbReference>
<dbReference type="Pfam" id="PF07907">
    <property type="entry name" value="YibE_F"/>
    <property type="match status" value="1"/>
</dbReference>
<gene>
    <name evidence="2" type="ORF">SAMN03080606_00074</name>
</gene>
<keyword evidence="3" id="KW-1185">Reference proteome</keyword>
<feature type="transmembrane region" description="Helical" evidence="1">
    <location>
        <begin position="311"/>
        <end position="329"/>
    </location>
</feature>
<dbReference type="InterPro" id="IPR012507">
    <property type="entry name" value="YibE_F"/>
</dbReference>
<evidence type="ECO:0000313" key="2">
    <source>
        <dbReference type="EMBL" id="SCX75954.1"/>
    </source>
</evidence>
<dbReference type="PANTHER" id="PTHR41771">
    <property type="entry name" value="MEMBRANE PROTEIN-RELATED"/>
    <property type="match status" value="1"/>
</dbReference>
<feature type="transmembrane region" description="Helical" evidence="1">
    <location>
        <begin position="349"/>
        <end position="371"/>
    </location>
</feature>
<sequence>MKNKINILSFTCIALIAIAVIYYSGIFYRSFDFRRMDIDFEKARILEVYSENLNADRTIKDMYLGHQDVQIEITTGDFKGEIHNIRNPMGRTYNVHTDENMEVVVTIYRDGNNIESVRIYSYERSKIIYFLVGLFILAIVAVGRMRGLKSIISLVFTGIMIIFFLIPWILRGYNPILIAIITAILSTIVTFYMTSGWSKKTLAASTGTVLGVTIAGSISYLAGRMAQLSGMTMDKADQLIYIADETGMQVRGLMFAAILIASLGAVMDVAMSITSSVFEINSVNKELSKKGLFQSAMNVGRDIIGTMTNTLILAFTGGLLNMLIIVMAYRMPYVQFINLDLFSIEFIQALAGSIGIVLTVPITAIVAALLAKEFNKASMENKKAKVK</sequence>
<dbReference type="AlphaFoldDB" id="A0A1G5ADL6"/>
<dbReference type="Proteomes" id="UP000198636">
    <property type="component" value="Unassembled WGS sequence"/>
</dbReference>
<protein>
    <submittedName>
        <fullName evidence="2">Uncharacterized membrane protein</fullName>
    </submittedName>
</protein>
<organism evidence="2 3">
    <name type="scientific">Alkaliphilus peptidifermentans DSM 18978</name>
    <dbReference type="NCBI Taxonomy" id="1120976"/>
    <lineage>
        <taxon>Bacteria</taxon>
        <taxon>Bacillati</taxon>
        <taxon>Bacillota</taxon>
        <taxon>Clostridia</taxon>
        <taxon>Peptostreptococcales</taxon>
        <taxon>Natronincolaceae</taxon>
        <taxon>Alkaliphilus</taxon>
    </lineage>
</organism>
<keyword evidence="1" id="KW-0472">Membrane</keyword>